<keyword evidence="1" id="KW-0812">Transmembrane</keyword>
<dbReference type="RefSeq" id="WP_264205142.1">
    <property type="nucleotide sequence ID" value="NZ_JAOZEW010000003.1"/>
</dbReference>
<feature type="transmembrane region" description="Helical" evidence="1">
    <location>
        <begin position="97"/>
        <end position="120"/>
    </location>
</feature>
<accession>A0A9X3BXA5</accession>
<feature type="transmembrane region" description="Helical" evidence="1">
    <location>
        <begin position="445"/>
        <end position="466"/>
    </location>
</feature>
<dbReference type="EMBL" id="JAOZEW010000003">
    <property type="protein sequence ID" value="MCV9926965.1"/>
    <property type="molecule type" value="Genomic_DNA"/>
</dbReference>
<feature type="transmembrane region" description="Helical" evidence="1">
    <location>
        <begin position="6"/>
        <end position="26"/>
    </location>
</feature>
<feature type="transmembrane region" description="Helical" evidence="1">
    <location>
        <begin position="254"/>
        <end position="279"/>
    </location>
</feature>
<sequence length="566" mass="65640">MILILLSWIYILFITINLGLGTDKILRLKNSNFVILSILGLFTTTILASIWAIFGRINIEFHIFLLILNIGIFLRLKNEIKVIYISFFKELQSLEKFLKTTLAIIALLILAQCASTPYIIDNESYYIQTIKWINEYGFVKGIANLHLFLAQTSGWHITQSAFNFSFLYDKFNDLSGFCLLLGNIYAILHLNSYFKNKEKNYLIIGLLPLANLFFFSFISSPSPDLPIYILSLIIFFNFLNSYKNLNIETFNTISILILFAIYIKTTAIALILIVLLLFVKHHKFLMPKTIKPISIGLLVLFLFLIKNTIISGYPIFPITSNIFHFDFQIPASMAHFYYDETKRAAFSITQNEFDNMSLFEIFKTWISRPALHGFFNKLIVLLVIITPFFIYKFFNKKAFWVLYGIFIFQIIVLLSSSPQYRFFMNFILLFLFLIASLILNNQKRIILSLYITLLILAFIVIIPINLKAFTTNTFLTSNSTFSINNIVFPYKNSKFDTNYTPIINGNLQYNSPVDNSFFWGTGDGAIPCVNREQINYFETYYKVKPQMRTTNLKDGFYAKNISNESN</sequence>
<evidence type="ECO:0000313" key="3">
    <source>
        <dbReference type="EMBL" id="MCV9926965.1"/>
    </source>
</evidence>
<feature type="transmembrane region" description="Helical" evidence="1">
    <location>
        <begin position="174"/>
        <end position="194"/>
    </location>
</feature>
<feature type="transmembrane region" description="Helical" evidence="1">
    <location>
        <begin position="33"/>
        <end position="53"/>
    </location>
</feature>
<feature type="transmembrane region" description="Helical" evidence="1">
    <location>
        <begin position="201"/>
        <end position="219"/>
    </location>
</feature>
<dbReference type="AlphaFoldDB" id="A0A9X3BXA5"/>
<keyword evidence="4" id="KW-1185">Reference proteome</keyword>
<keyword evidence="1" id="KW-0472">Membrane</keyword>
<proteinExistence type="predicted"/>
<name>A0A9X3BXA5_9FLAO</name>
<evidence type="ECO:0000259" key="2">
    <source>
        <dbReference type="Pfam" id="PF26626"/>
    </source>
</evidence>
<dbReference type="Proteomes" id="UP001151079">
    <property type="component" value="Unassembled WGS sequence"/>
</dbReference>
<dbReference type="NCBIfam" id="NF047510">
    <property type="entry name" value="LIC_10190_fam"/>
    <property type="match status" value="1"/>
</dbReference>
<dbReference type="InterPro" id="IPR058065">
    <property type="entry name" value="LIC_10190-like"/>
</dbReference>
<feature type="transmembrane region" description="Helical" evidence="1">
    <location>
        <begin position="225"/>
        <end position="242"/>
    </location>
</feature>
<feature type="transmembrane region" description="Helical" evidence="1">
    <location>
        <begin position="285"/>
        <end position="305"/>
    </location>
</feature>
<feature type="transmembrane region" description="Helical" evidence="1">
    <location>
        <begin position="397"/>
        <end position="415"/>
    </location>
</feature>
<feature type="transmembrane region" description="Helical" evidence="1">
    <location>
        <begin position="374"/>
        <end position="391"/>
    </location>
</feature>
<feature type="transmembrane region" description="Helical" evidence="1">
    <location>
        <begin position="422"/>
        <end position="439"/>
    </location>
</feature>
<dbReference type="Pfam" id="PF26626">
    <property type="entry name" value="DUF8201"/>
    <property type="match status" value="1"/>
</dbReference>
<evidence type="ECO:0000256" key="1">
    <source>
        <dbReference type="SAM" id="Phobius"/>
    </source>
</evidence>
<organism evidence="3 4">
    <name type="scientific">Flavobacterium shii</name>
    <dbReference type="NCBI Taxonomy" id="2987687"/>
    <lineage>
        <taxon>Bacteria</taxon>
        <taxon>Pseudomonadati</taxon>
        <taxon>Bacteroidota</taxon>
        <taxon>Flavobacteriia</taxon>
        <taxon>Flavobacteriales</taxon>
        <taxon>Flavobacteriaceae</taxon>
        <taxon>Flavobacterium</taxon>
    </lineage>
</organism>
<comment type="caution">
    <text evidence="3">The sequence shown here is derived from an EMBL/GenBank/DDBJ whole genome shotgun (WGS) entry which is preliminary data.</text>
</comment>
<feature type="domain" description="DUF8201" evidence="2">
    <location>
        <begin position="1"/>
        <end position="428"/>
    </location>
</feature>
<keyword evidence="1" id="KW-1133">Transmembrane helix</keyword>
<dbReference type="InterPro" id="IPR058514">
    <property type="entry name" value="DUF8201"/>
</dbReference>
<gene>
    <name evidence="3" type="ORF">OIU83_04850</name>
</gene>
<feature type="transmembrane region" description="Helical" evidence="1">
    <location>
        <begin position="59"/>
        <end position="76"/>
    </location>
</feature>
<evidence type="ECO:0000313" key="4">
    <source>
        <dbReference type="Proteomes" id="UP001151079"/>
    </source>
</evidence>
<protein>
    <recommendedName>
        <fullName evidence="2">DUF8201 domain-containing protein</fullName>
    </recommendedName>
</protein>
<reference evidence="3" key="1">
    <citation type="submission" date="2022-10" db="EMBL/GenBank/DDBJ databases">
        <title>Two novel species of Flavobacterium.</title>
        <authorList>
            <person name="Liu Q."/>
            <person name="Xin Y.-H."/>
        </authorList>
    </citation>
    <scope>NUCLEOTIDE SEQUENCE</scope>
    <source>
        <strain evidence="3">LS1R49</strain>
    </source>
</reference>